<evidence type="ECO:0000313" key="9">
    <source>
        <dbReference type="Proteomes" id="UP001056336"/>
    </source>
</evidence>
<comment type="pathway">
    <text evidence="7">Protein modification; lipoprotein biosynthesis (diacylglyceryl transfer).</text>
</comment>
<dbReference type="Pfam" id="PF01790">
    <property type="entry name" value="LGT"/>
    <property type="match status" value="1"/>
</dbReference>
<dbReference type="PANTHER" id="PTHR30589">
    <property type="entry name" value="PROLIPOPROTEIN DIACYLGLYCERYL TRANSFERASE"/>
    <property type="match status" value="1"/>
</dbReference>
<feature type="transmembrane region" description="Helical" evidence="7">
    <location>
        <begin position="97"/>
        <end position="118"/>
    </location>
</feature>
<dbReference type="RefSeq" id="WP_249769482.1">
    <property type="nucleotide sequence ID" value="NZ_CP097332.1"/>
</dbReference>
<dbReference type="EMBL" id="CP097332">
    <property type="protein sequence ID" value="UQX87052.1"/>
    <property type="molecule type" value="Genomic_DNA"/>
</dbReference>
<name>A0ABY4QVA3_9ACTN</name>
<organism evidence="8 9">
    <name type="scientific">Jatrophihabitans telluris</name>
    <dbReference type="NCBI Taxonomy" id="2038343"/>
    <lineage>
        <taxon>Bacteria</taxon>
        <taxon>Bacillati</taxon>
        <taxon>Actinomycetota</taxon>
        <taxon>Actinomycetes</taxon>
        <taxon>Jatrophihabitantales</taxon>
        <taxon>Jatrophihabitantaceae</taxon>
        <taxon>Jatrophihabitans</taxon>
    </lineage>
</organism>
<dbReference type="GO" id="GO:0008961">
    <property type="term" value="F:phosphatidylglycerol-prolipoprotein diacylglyceryl transferase activity"/>
    <property type="evidence" value="ECO:0007669"/>
    <property type="project" value="UniProtKB-EC"/>
</dbReference>
<keyword evidence="2 7" id="KW-1003">Cell membrane</keyword>
<comment type="subcellular location">
    <subcellularLocation>
        <location evidence="7">Cell membrane</location>
        <topology evidence="7">Multi-pass membrane protein</topology>
    </subcellularLocation>
</comment>
<evidence type="ECO:0000313" key="8">
    <source>
        <dbReference type="EMBL" id="UQX87052.1"/>
    </source>
</evidence>
<feature type="transmembrane region" description="Helical" evidence="7">
    <location>
        <begin position="231"/>
        <end position="249"/>
    </location>
</feature>
<reference evidence="8" key="1">
    <citation type="journal article" date="2018" name="Int. J. Syst. Evol. Microbiol.">
        <title>Jatrophihabitans telluris sp. nov., isolated from sediment soil of lava forest wetlands and the emended description of the genus Jatrophihabitans.</title>
        <authorList>
            <person name="Lee K.C."/>
            <person name="Suh M.K."/>
            <person name="Eom M.K."/>
            <person name="Kim K.K."/>
            <person name="Kim J.S."/>
            <person name="Kim D.S."/>
            <person name="Ko S.H."/>
            <person name="Shin Y.K."/>
            <person name="Lee J.S."/>
        </authorList>
    </citation>
    <scope>NUCLEOTIDE SEQUENCE</scope>
    <source>
        <strain evidence="8">N237</strain>
    </source>
</reference>
<feature type="transmembrane region" description="Helical" evidence="7">
    <location>
        <begin position="24"/>
        <end position="43"/>
    </location>
</feature>
<evidence type="ECO:0000256" key="1">
    <source>
        <dbReference type="ARBA" id="ARBA00007150"/>
    </source>
</evidence>
<evidence type="ECO:0000256" key="4">
    <source>
        <dbReference type="ARBA" id="ARBA00022692"/>
    </source>
</evidence>
<keyword evidence="5 7" id="KW-1133">Transmembrane helix</keyword>
<feature type="transmembrane region" description="Helical" evidence="7">
    <location>
        <begin position="55"/>
        <end position="77"/>
    </location>
</feature>
<dbReference type="InterPro" id="IPR001640">
    <property type="entry name" value="Lgt"/>
</dbReference>
<dbReference type="EC" id="2.5.1.145" evidence="7"/>
<feature type="binding site" evidence="7">
    <location>
        <position position="144"/>
    </location>
    <ligand>
        <name>a 1,2-diacyl-sn-glycero-3-phospho-(1'-sn-glycerol)</name>
        <dbReference type="ChEBI" id="CHEBI:64716"/>
    </ligand>
</feature>
<protein>
    <recommendedName>
        <fullName evidence="7">Phosphatidylglycerol--prolipoprotein diacylglyceryl transferase</fullName>
        <ecNumber evidence="7">2.5.1.145</ecNumber>
    </recommendedName>
</protein>
<comment type="similarity">
    <text evidence="1 7">Belongs to the Lgt family.</text>
</comment>
<keyword evidence="9" id="KW-1185">Reference proteome</keyword>
<evidence type="ECO:0000256" key="2">
    <source>
        <dbReference type="ARBA" id="ARBA00022475"/>
    </source>
</evidence>
<comment type="catalytic activity">
    <reaction evidence="7">
        <text>L-cysteinyl-[prolipoprotein] + a 1,2-diacyl-sn-glycero-3-phospho-(1'-sn-glycerol) = an S-1,2-diacyl-sn-glyceryl-L-cysteinyl-[prolipoprotein] + sn-glycerol 1-phosphate + H(+)</text>
        <dbReference type="Rhea" id="RHEA:56712"/>
        <dbReference type="Rhea" id="RHEA-COMP:14679"/>
        <dbReference type="Rhea" id="RHEA-COMP:14680"/>
        <dbReference type="ChEBI" id="CHEBI:15378"/>
        <dbReference type="ChEBI" id="CHEBI:29950"/>
        <dbReference type="ChEBI" id="CHEBI:57685"/>
        <dbReference type="ChEBI" id="CHEBI:64716"/>
        <dbReference type="ChEBI" id="CHEBI:140658"/>
        <dbReference type="EC" id="2.5.1.145"/>
    </reaction>
</comment>
<proteinExistence type="inferred from homology"/>
<keyword evidence="3 7" id="KW-0808">Transferase</keyword>
<dbReference type="PROSITE" id="PS01311">
    <property type="entry name" value="LGT"/>
    <property type="match status" value="1"/>
</dbReference>
<dbReference type="NCBIfam" id="TIGR00544">
    <property type="entry name" value="lgt"/>
    <property type="match status" value="1"/>
</dbReference>
<sequence>MTEKPLAYLPSPAQSVWHLGPLPIHAYALCIVAGIAVALRVAANRWRTVGGREGDLWDVSGWAIVFGIIGGRLYHVISDPELYFKHGEHPLNALKIWDGGLGIWGAVALGGLGAWIGCHRKGIRLSVFADVVIPGVVAAQGLGRWGNWFNNELYGGPTSLPWGLRVHCLDIITGHATPFGTADGGQVCHSSATVAGLFQPTFLYESVWDISLALILIWVSRRWRLGSGQLFALYVMGYTAGRGWIEALRHDHANHILGLRLNDWTSIIVFLLGIAMFAWRRRIRHDAPYISERSEEPVSAKT</sequence>
<keyword evidence="4 7" id="KW-0812">Transmembrane</keyword>
<keyword evidence="6 7" id="KW-0472">Membrane</keyword>
<accession>A0ABY4QVA3</accession>
<gene>
    <name evidence="7 8" type="primary">lgt</name>
    <name evidence="8" type="ORF">M6D93_12115</name>
</gene>
<evidence type="ECO:0000256" key="5">
    <source>
        <dbReference type="ARBA" id="ARBA00022989"/>
    </source>
</evidence>
<comment type="function">
    <text evidence="7">Catalyzes the transfer of the diacylglyceryl group from phosphatidylglycerol to the sulfhydryl group of the N-terminal cysteine of a prolipoprotein, the first step in the formation of mature lipoproteins.</text>
</comment>
<dbReference type="PANTHER" id="PTHR30589:SF0">
    <property type="entry name" value="PHOSPHATIDYLGLYCEROL--PROLIPOPROTEIN DIACYLGLYCERYL TRANSFERASE"/>
    <property type="match status" value="1"/>
</dbReference>
<evidence type="ECO:0000256" key="6">
    <source>
        <dbReference type="ARBA" id="ARBA00023136"/>
    </source>
</evidence>
<reference evidence="8" key="2">
    <citation type="submission" date="2022-05" db="EMBL/GenBank/DDBJ databases">
        <authorList>
            <person name="Kim J.-S."/>
            <person name="Lee K."/>
            <person name="Suh M."/>
            <person name="Eom M."/>
            <person name="Kim J.-S."/>
            <person name="Kim D.-S."/>
            <person name="Ko S.-H."/>
            <person name="Shin Y."/>
            <person name="Lee J.-S."/>
        </authorList>
    </citation>
    <scope>NUCLEOTIDE SEQUENCE</scope>
    <source>
        <strain evidence="8">N237</strain>
    </source>
</reference>
<evidence type="ECO:0000256" key="3">
    <source>
        <dbReference type="ARBA" id="ARBA00022679"/>
    </source>
</evidence>
<evidence type="ECO:0000256" key="7">
    <source>
        <dbReference type="HAMAP-Rule" id="MF_01147"/>
    </source>
</evidence>
<dbReference type="HAMAP" id="MF_01147">
    <property type="entry name" value="Lgt"/>
    <property type="match status" value="1"/>
</dbReference>
<feature type="transmembrane region" description="Helical" evidence="7">
    <location>
        <begin position="261"/>
        <end position="279"/>
    </location>
</feature>
<dbReference type="Proteomes" id="UP001056336">
    <property type="component" value="Chromosome"/>
</dbReference>